<gene>
    <name evidence="3" type="ORF">SISNIDRAFT_454582</name>
</gene>
<keyword evidence="2" id="KW-0812">Transmembrane</keyword>
<feature type="region of interest" description="Disordered" evidence="1">
    <location>
        <begin position="26"/>
        <end position="47"/>
    </location>
</feature>
<protein>
    <submittedName>
        <fullName evidence="3">Uncharacterized protein</fullName>
    </submittedName>
</protein>
<evidence type="ECO:0000313" key="3">
    <source>
        <dbReference type="EMBL" id="KZS93410.1"/>
    </source>
</evidence>
<feature type="transmembrane region" description="Helical" evidence="2">
    <location>
        <begin position="97"/>
        <end position="116"/>
    </location>
</feature>
<dbReference type="AlphaFoldDB" id="A0A164UNX9"/>
<feature type="transmembrane region" description="Helical" evidence="2">
    <location>
        <begin position="148"/>
        <end position="170"/>
    </location>
</feature>
<organism evidence="3 4">
    <name type="scientific">Sistotremastrum niveocremeum HHB9708</name>
    <dbReference type="NCBI Taxonomy" id="1314777"/>
    <lineage>
        <taxon>Eukaryota</taxon>
        <taxon>Fungi</taxon>
        <taxon>Dikarya</taxon>
        <taxon>Basidiomycota</taxon>
        <taxon>Agaricomycotina</taxon>
        <taxon>Agaricomycetes</taxon>
        <taxon>Sistotremastrales</taxon>
        <taxon>Sistotremastraceae</taxon>
        <taxon>Sertulicium</taxon>
        <taxon>Sertulicium niveocremeum</taxon>
    </lineage>
</organism>
<dbReference type="EMBL" id="KV419407">
    <property type="protein sequence ID" value="KZS93410.1"/>
    <property type="molecule type" value="Genomic_DNA"/>
</dbReference>
<feature type="region of interest" description="Disordered" evidence="1">
    <location>
        <begin position="65"/>
        <end position="85"/>
    </location>
</feature>
<evidence type="ECO:0000256" key="2">
    <source>
        <dbReference type="SAM" id="Phobius"/>
    </source>
</evidence>
<sequence>MNSNLSHGHVDVLATYNTWLNSQSLQTTTQTSENQAPSCTASLPRIPPPSLQGAHEPIYSAQLASDATSCPPPYSASDADLPSYTEEDEPETLARSLFFYGFLLPLFWIFGAFMLFSKLEPTASWEEGKTESAKKHLLESMRRAERRWAYRCLWALLGLSAAAVLIVLIVKFSILSRS</sequence>
<dbReference type="OrthoDB" id="3358294at2759"/>
<evidence type="ECO:0000256" key="1">
    <source>
        <dbReference type="SAM" id="MobiDB-lite"/>
    </source>
</evidence>
<keyword evidence="2" id="KW-0472">Membrane</keyword>
<accession>A0A164UNX9</accession>
<keyword evidence="2" id="KW-1133">Transmembrane helix</keyword>
<keyword evidence="4" id="KW-1185">Reference proteome</keyword>
<evidence type="ECO:0000313" key="4">
    <source>
        <dbReference type="Proteomes" id="UP000076722"/>
    </source>
</evidence>
<dbReference type="Proteomes" id="UP000076722">
    <property type="component" value="Unassembled WGS sequence"/>
</dbReference>
<proteinExistence type="predicted"/>
<reference evidence="3 4" key="1">
    <citation type="journal article" date="2016" name="Mol. Biol. Evol.">
        <title>Comparative Genomics of Early-Diverging Mushroom-Forming Fungi Provides Insights into the Origins of Lignocellulose Decay Capabilities.</title>
        <authorList>
            <person name="Nagy L.G."/>
            <person name="Riley R."/>
            <person name="Tritt A."/>
            <person name="Adam C."/>
            <person name="Daum C."/>
            <person name="Floudas D."/>
            <person name="Sun H."/>
            <person name="Yadav J.S."/>
            <person name="Pangilinan J."/>
            <person name="Larsson K.H."/>
            <person name="Matsuura K."/>
            <person name="Barry K."/>
            <person name="Labutti K."/>
            <person name="Kuo R."/>
            <person name="Ohm R.A."/>
            <person name="Bhattacharya S.S."/>
            <person name="Shirouzu T."/>
            <person name="Yoshinaga Y."/>
            <person name="Martin F.M."/>
            <person name="Grigoriev I.V."/>
            <person name="Hibbett D.S."/>
        </authorList>
    </citation>
    <scope>NUCLEOTIDE SEQUENCE [LARGE SCALE GENOMIC DNA]</scope>
    <source>
        <strain evidence="3 4">HHB9708</strain>
    </source>
</reference>
<name>A0A164UNX9_9AGAM</name>